<dbReference type="Gene3D" id="3.30.160.60">
    <property type="entry name" value="Classic Zinc Finger"/>
    <property type="match status" value="13"/>
</dbReference>
<feature type="domain" description="C2H2-type" evidence="24">
    <location>
        <begin position="696"/>
        <end position="723"/>
    </location>
</feature>
<dbReference type="GO" id="GO:0008270">
    <property type="term" value="F:zinc ion binding"/>
    <property type="evidence" value="ECO:0007669"/>
    <property type="project" value="UniProtKB-KW"/>
</dbReference>
<keyword evidence="8" id="KW-0677">Repeat</keyword>
<dbReference type="AlphaFoldDB" id="A0A1I8HHI0"/>
<dbReference type="GO" id="GO:0003755">
    <property type="term" value="F:peptidyl-prolyl cis-trans isomerase activity"/>
    <property type="evidence" value="ECO:0007669"/>
    <property type="project" value="UniProtKB-KW"/>
</dbReference>
<feature type="compositionally biased region" description="Low complexity" evidence="21">
    <location>
        <begin position="153"/>
        <end position="165"/>
    </location>
</feature>
<dbReference type="Pfam" id="PF00096">
    <property type="entry name" value="zf-C2H2"/>
    <property type="match status" value="11"/>
</dbReference>
<comment type="catalytic activity">
    <reaction evidence="1">
        <text>[protein]-peptidylproline (omega=180) = [protein]-peptidylproline (omega=0)</text>
        <dbReference type="Rhea" id="RHEA:16237"/>
        <dbReference type="Rhea" id="RHEA-COMP:10747"/>
        <dbReference type="Rhea" id="RHEA-COMP:10748"/>
        <dbReference type="ChEBI" id="CHEBI:83833"/>
        <dbReference type="ChEBI" id="CHEBI:83834"/>
        <dbReference type="EC" id="5.2.1.8"/>
    </reaction>
</comment>
<evidence type="ECO:0000256" key="15">
    <source>
        <dbReference type="ARBA" id="ARBA00023125"/>
    </source>
</evidence>
<dbReference type="FunFam" id="3.30.160.60:FF:000193">
    <property type="entry name" value="Zinc finger protein 300"/>
    <property type="match status" value="1"/>
</dbReference>
<evidence type="ECO:0000259" key="22">
    <source>
        <dbReference type="PROSITE" id="PS50072"/>
    </source>
</evidence>
<feature type="domain" description="C2H2-type" evidence="24">
    <location>
        <begin position="583"/>
        <end position="610"/>
    </location>
</feature>
<keyword evidence="17" id="KW-0413">Isomerase</keyword>
<dbReference type="InterPro" id="IPR034168">
    <property type="entry name" value="PPIE_RRM"/>
</dbReference>
<evidence type="ECO:0000256" key="9">
    <source>
        <dbReference type="ARBA" id="ARBA00022771"/>
    </source>
</evidence>
<evidence type="ECO:0000256" key="2">
    <source>
        <dbReference type="ARBA" id="ARBA00002388"/>
    </source>
</evidence>
<dbReference type="GO" id="GO:0000981">
    <property type="term" value="F:DNA-binding transcription factor activity, RNA polymerase II-specific"/>
    <property type="evidence" value="ECO:0007669"/>
    <property type="project" value="TreeGrafter"/>
</dbReference>
<dbReference type="CDD" id="cd12347">
    <property type="entry name" value="RRM_PPIE"/>
    <property type="match status" value="1"/>
</dbReference>
<dbReference type="FunFam" id="3.30.70.330:FF:000776">
    <property type="entry name" value="Peptidyl-prolyl cis-trans isomerase E"/>
    <property type="match status" value="1"/>
</dbReference>
<evidence type="ECO:0000259" key="24">
    <source>
        <dbReference type="PROSITE" id="PS50157"/>
    </source>
</evidence>
<dbReference type="PANTHER" id="PTHR24408:SF58">
    <property type="entry name" value="TRANSCRIPTION FACTOR (TFIIIA), PUTATIVE (AFU_ORTHOLOGUE AFUA_1G05150)-RELATED"/>
    <property type="match status" value="1"/>
</dbReference>
<evidence type="ECO:0000256" key="4">
    <source>
        <dbReference type="ARBA" id="ARBA00006991"/>
    </source>
</evidence>
<feature type="domain" description="C2H2-type" evidence="24">
    <location>
        <begin position="555"/>
        <end position="582"/>
    </location>
</feature>
<organism evidence="25 26">
    <name type="scientific">Macrostomum lignano</name>
    <dbReference type="NCBI Taxonomy" id="282301"/>
    <lineage>
        <taxon>Eukaryota</taxon>
        <taxon>Metazoa</taxon>
        <taxon>Spiralia</taxon>
        <taxon>Lophotrochozoa</taxon>
        <taxon>Platyhelminthes</taxon>
        <taxon>Rhabditophora</taxon>
        <taxon>Macrostomorpha</taxon>
        <taxon>Macrostomida</taxon>
        <taxon>Macrostomidae</taxon>
        <taxon>Macrostomum</taxon>
    </lineage>
</organism>
<dbReference type="FunFam" id="3.30.160.60:FF:001498">
    <property type="entry name" value="Zinc finger protein 404"/>
    <property type="match status" value="1"/>
</dbReference>
<evidence type="ECO:0000256" key="21">
    <source>
        <dbReference type="SAM" id="MobiDB-lite"/>
    </source>
</evidence>
<dbReference type="GO" id="GO:0003723">
    <property type="term" value="F:RNA binding"/>
    <property type="evidence" value="ECO:0007669"/>
    <property type="project" value="UniProtKB-UniRule"/>
</dbReference>
<evidence type="ECO:0000256" key="17">
    <source>
        <dbReference type="ARBA" id="ARBA00023235"/>
    </source>
</evidence>
<evidence type="ECO:0000256" key="6">
    <source>
        <dbReference type="ARBA" id="ARBA00022499"/>
    </source>
</evidence>
<evidence type="ECO:0000256" key="3">
    <source>
        <dbReference type="ARBA" id="ARBA00004123"/>
    </source>
</evidence>
<dbReference type="WBParaSite" id="maker-uti_cns_0006193-snap-gene-0.5-mRNA-1">
    <property type="protein sequence ID" value="maker-uti_cns_0006193-snap-gene-0.5-mRNA-1"/>
    <property type="gene ID" value="maker-uti_cns_0006193-snap-gene-0.5"/>
</dbReference>
<dbReference type="SUPFAM" id="SSF54928">
    <property type="entry name" value="RNA-binding domain, RBD"/>
    <property type="match status" value="1"/>
</dbReference>
<dbReference type="SUPFAM" id="SSF50891">
    <property type="entry name" value="Cyclophilin-like"/>
    <property type="match status" value="1"/>
</dbReference>
<proteinExistence type="inferred from homology"/>
<evidence type="ECO:0000313" key="25">
    <source>
        <dbReference type="Proteomes" id="UP000095280"/>
    </source>
</evidence>
<dbReference type="Pfam" id="PF00076">
    <property type="entry name" value="RRM_1"/>
    <property type="match status" value="1"/>
</dbReference>
<feature type="domain" description="C2H2-type" evidence="24">
    <location>
        <begin position="639"/>
        <end position="666"/>
    </location>
</feature>
<evidence type="ECO:0000313" key="26">
    <source>
        <dbReference type="WBParaSite" id="maker-uti_cns_0006193-snap-gene-0.5-mRNA-1"/>
    </source>
</evidence>
<keyword evidence="12 20" id="KW-0694">RNA-binding</keyword>
<feature type="domain" description="C2H2-type" evidence="24">
    <location>
        <begin position="499"/>
        <end position="526"/>
    </location>
</feature>
<dbReference type="InterPro" id="IPR002130">
    <property type="entry name" value="Cyclophilin-type_PPIase_dom"/>
</dbReference>
<dbReference type="PROSITE" id="PS50072">
    <property type="entry name" value="CSA_PPIASE_2"/>
    <property type="match status" value="1"/>
</dbReference>
<feature type="domain" description="RRM" evidence="23">
    <location>
        <begin position="20"/>
        <end position="98"/>
    </location>
</feature>
<evidence type="ECO:0000256" key="5">
    <source>
        <dbReference type="ARBA" id="ARBA00013194"/>
    </source>
</evidence>
<feature type="domain" description="C2H2-type" evidence="24">
    <location>
        <begin position="527"/>
        <end position="554"/>
    </location>
</feature>
<comment type="function">
    <text evidence="2">PPIases accelerate the folding of proteins. It catalyzes the cis-trans isomerization of proline imidic peptide bonds in oligopeptides.</text>
</comment>
<evidence type="ECO:0000256" key="11">
    <source>
        <dbReference type="ARBA" id="ARBA00022843"/>
    </source>
</evidence>
<evidence type="ECO:0000256" key="20">
    <source>
        <dbReference type="PROSITE-ProRule" id="PRU00176"/>
    </source>
</evidence>
<dbReference type="Gene3D" id="3.30.70.330">
    <property type="match status" value="1"/>
</dbReference>
<evidence type="ECO:0000256" key="16">
    <source>
        <dbReference type="ARBA" id="ARBA00023163"/>
    </source>
</evidence>
<dbReference type="GO" id="GO:0006457">
    <property type="term" value="P:protein folding"/>
    <property type="evidence" value="ECO:0007669"/>
    <property type="project" value="InterPro"/>
</dbReference>
<protein>
    <recommendedName>
        <fullName evidence="5">peptidylprolyl isomerase</fullName>
        <ecNumber evidence="5">5.2.1.8</ecNumber>
    </recommendedName>
</protein>
<reference evidence="26" key="1">
    <citation type="submission" date="2016-11" db="UniProtKB">
        <authorList>
            <consortium name="WormBaseParasite"/>
        </authorList>
    </citation>
    <scope>IDENTIFICATION</scope>
</reference>
<evidence type="ECO:0000256" key="12">
    <source>
        <dbReference type="ARBA" id="ARBA00022884"/>
    </source>
</evidence>
<dbReference type="PRINTS" id="PR00153">
    <property type="entry name" value="CSAPPISMRASE"/>
</dbReference>
<dbReference type="FunFam" id="3.30.160.60:FF:000506">
    <property type="entry name" value="Zinc finger protein 23"/>
    <property type="match status" value="1"/>
</dbReference>
<dbReference type="InterPro" id="IPR035979">
    <property type="entry name" value="RBD_domain_sf"/>
</dbReference>
<dbReference type="InterPro" id="IPR036236">
    <property type="entry name" value="Znf_C2H2_sf"/>
</dbReference>
<dbReference type="GO" id="GO:0005634">
    <property type="term" value="C:nucleus"/>
    <property type="evidence" value="ECO:0007669"/>
    <property type="project" value="UniProtKB-SubCell"/>
</dbReference>
<dbReference type="FunFam" id="3.30.160.60:FF:001157">
    <property type="entry name" value="Zinc finger protein 793"/>
    <property type="match status" value="1"/>
</dbReference>
<keyword evidence="10" id="KW-0862">Zinc</keyword>
<dbReference type="InterPro" id="IPR029000">
    <property type="entry name" value="Cyclophilin-like_dom_sf"/>
</dbReference>
<dbReference type="Gene3D" id="2.40.100.10">
    <property type="entry name" value="Cyclophilin-like"/>
    <property type="match status" value="1"/>
</dbReference>
<sequence>MASMPEFQMPKGSYNPLNKRIVYVGGLADEVDQKVLHAAFIPFGDIVDISIPLDYQSSKHRGFAFVEFESAEDAAAAIDNMNEGELYGRTLRVNIARPVRIREGWGRPVWSDDNWLKKFGGATLQNRPDGEAADGNGGGSAAAAEVSSEKPAEAAAASTDSQPAAKRSKTGGGNPRVYLDISIGGRSAGRIVAELRKDVVPKTAENFRCLCSHERGFGFRGSKFHRIIPGFMCQGGDFTKGNGTGGKSIYGEKFQDENFTLRHTGPGVLSMANSGPNTNGSQFFICTEATVWLDNKHVVFGRVVEGMPVRHINMSCLHSCPFCSKSFSQSRASAALYLRHVQSHSVDCDSESESVRTPTGRKSYECQLCGKNFCSSNGLSYHVRLHTGEKPYQCQVCHKMFSRPSGLSYHVRLHTGERPYPCQVCGKKFNDSTSLTLANNSQSKRHINMSCLHSCPFCSKSFSQSRASAALYLRHVQSHSVDCDSESESVRPPAGRQSYECQVCGKKFKDPTSVPRHLRLHTGKESFQCQVCGKKFSRADILSRHVKVHTGEKPHPCQVCGKKFIDLNSLTRHIRLHTGERPYECRVCGKKFHRSDSLSYHVKRHTDKRQLIESIERTQRRKGLGQSIVCFEKVSGKCFQCDFCGKRLSQRSHLMAHLSIHTGEKPFQCTQCNKTFSRPGYLRVHSRAVHDNERRHLCRFCGKAFPETSSLGRHLRTHTGERPFECRLCGMRFTQSGSLTDHQRMHTGDRPFACEICGARFSRAFSLASHQRIHNGDKPFKCIVCGKAFSQSGHLYRHQRSNHGSPY</sequence>
<dbReference type="FunFam" id="2.40.100.10:FF:000013">
    <property type="entry name" value="Peptidyl-prolyl cis-trans isomerase"/>
    <property type="match status" value="1"/>
</dbReference>
<keyword evidence="15" id="KW-0238">DNA-binding</keyword>
<dbReference type="InterPro" id="IPR012677">
    <property type="entry name" value="Nucleotide-bd_a/b_plait_sf"/>
</dbReference>
<keyword evidence="6" id="KW-1017">Isopeptide bond</keyword>
<dbReference type="PROSITE" id="PS50102">
    <property type="entry name" value="RRM"/>
    <property type="match status" value="1"/>
</dbReference>
<keyword evidence="25" id="KW-1185">Reference proteome</keyword>
<feature type="domain" description="PPIase cyclophilin-type" evidence="22">
    <location>
        <begin position="178"/>
        <end position="309"/>
    </location>
</feature>
<feature type="region of interest" description="Disordered" evidence="21">
    <location>
        <begin position="121"/>
        <end position="177"/>
    </location>
</feature>
<keyword evidence="13" id="KW-0805">Transcription regulation</keyword>
<feature type="domain" description="C2H2-type" evidence="24">
    <location>
        <begin position="392"/>
        <end position="419"/>
    </location>
</feature>
<keyword evidence="18" id="KW-0539">Nucleus</keyword>
<dbReference type="EC" id="5.2.1.8" evidence="5"/>
<dbReference type="FunFam" id="3.30.160.60:FF:001480">
    <property type="entry name" value="Si:cabz01071911.3"/>
    <property type="match status" value="1"/>
</dbReference>
<keyword evidence="11" id="KW-0832">Ubl conjugation</keyword>
<dbReference type="InterPro" id="IPR000504">
    <property type="entry name" value="RRM_dom"/>
</dbReference>
<feature type="domain" description="C2H2-type" evidence="24">
    <location>
        <begin position="780"/>
        <end position="807"/>
    </location>
</feature>
<evidence type="ECO:0000256" key="1">
    <source>
        <dbReference type="ARBA" id="ARBA00000971"/>
    </source>
</evidence>
<feature type="domain" description="C2H2-type" evidence="24">
    <location>
        <begin position="667"/>
        <end position="695"/>
    </location>
</feature>
<dbReference type="PANTHER" id="PTHR24408">
    <property type="entry name" value="ZINC FINGER PROTEIN"/>
    <property type="match status" value="1"/>
</dbReference>
<dbReference type="PROSITE" id="PS00028">
    <property type="entry name" value="ZINC_FINGER_C2H2_1"/>
    <property type="match status" value="12"/>
</dbReference>
<comment type="subcellular location">
    <subcellularLocation>
        <location evidence="3">Nucleus</location>
    </subcellularLocation>
</comment>
<accession>A0A1I8HHI0</accession>
<evidence type="ECO:0000256" key="8">
    <source>
        <dbReference type="ARBA" id="ARBA00022737"/>
    </source>
</evidence>
<keyword evidence="7" id="KW-0479">Metal-binding</keyword>
<dbReference type="FunFam" id="3.30.160.60:FF:000624">
    <property type="entry name" value="zinc finger protein 697"/>
    <property type="match status" value="1"/>
</dbReference>
<evidence type="ECO:0000256" key="19">
    <source>
        <dbReference type="PROSITE-ProRule" id="PRU00042"/>
    </source>
</evidence>
<dbReference type="Pfam" id="PF13912">
    <property type="entry name" value="zf-C2H2_6"/>
    <property type="match status" value="1"/>
</dbReference>
<evidence type="ECO:0000256" key="13">
    <source>
        <dbReference type="ARBA" id="ARBA00023015"/>
    </source>
</evidence>
<dbReference type="FunFam" id="3.30.160.60:FF:000213">
    <property type="entry name" value="Zinc finger protein 624"/>
    <property type="match status" value="1"/>
</dbReference>
<dbReference type="InterPro" id="IPR020892">
    <property type="entry name" value="Cyclophilin-type_PPIase_CS"/>
</dbReference>
<dbReference type="Pfam" id="PF00160">
    <property type="entry name" value="Pro_isomerase"/>
    <property type="match status" value="1"/>
</dbReference>
<keyword evidence="9 19" id="KW-0863">Zinc-finger</keyword>
<dbReference type="FunFam" id="3.30.160.60:FF:000446">
    <property type="entry name" value="Zinc finger protein"/>
    <property type="match status" value="1"/>
</dbReference>
<dbReference type="SUPFAM" id="SSF57667">
    <property type="entry name" value="beta-beta-alpha zinc fingers"/>
    <property type="match status" value="7"/>
</dbReference>
<feature type="domain" description="C2H2-type" evidence="24">
    <location>
        <begin position="752"/>
        <end position="779"/>
    </location>
</feature>
<dbReference type="SMART" id="SM00355">
    <property type="entry name" value="ZnF_C2H2"/>
    <property type="match status" value="14"/>
</dbReference>
<evidence type="ECO:0000259" key="23">
    <source>
        <dbReference type="PROSITE" id="PS50102"/>
    </source>
</evidence>
<dbReference type="PROSITE" id="PS50157">
    <property type="entry name" value="ZINC_FINGER_C2H2_2"/>
    <property type="match status" value="12"/>
</dbReference>
<evidence type="ECO:0000256" key="7">
    <source>
        <dbReference type="ARBA" id="ARBA00022723"/>
    </source>
</evidence>
<dbReference type="Proteomes" id="UP000095280">
    <property type="component" value="Unplaced"/>
</dbReference>
<evidence type="ECO:0000256" key="10">
    <source>
        <dbReference type="ARBA" id="ARBA00022833"/>
    </source>
</evidence>
<evidence type="ECO:0000256" key="14">
    <source>
        <dbReference type="ARBA" id="ARBA00023110"/>
    </source>
</evidence>
<feature type="domain" description="C2H2-type" evidence="24">
    <location>
        <begin position="364"/>
        <end position="391"/>
    </location>
</feature>
<dbReference type="InterPro" id="IPR013087">
    <property type="entry name" value="Znf_C2H2_type"/>
</dbReference>
<dbReference type="FunFam" id="3.30.160.60:FF:000045">
    <property type="entry name" value="ZFP69 zinc finger protein B"/>
    <property type="match status" value="2"/>
</dbReference>
<dbReference type="FunFam" id="3.30.160.60:FF:000690">
    <property type="entry name" value="Zinc finger protein 354C"/>
    <property type="match status" value="1"/>
</dbReference>
<keyword evidence="16" id="KW-0804">Transcription</keyword>
<dbReference type="SMART" id="SM00360">
    <property type="entry name" value="RRM"/>
    <property type="match status" value="1"/>
</dbReference>
<evidence type="ECO:0000256" key="18">
    <source>
        <dbReference type="ARBA" id="ARBA00023242"/>
    </source>
</evidence>
<feature type="domain" description="C2H2-type" evidence="24">
    <location>
        <begin position="724"/>
        <end position="751"/>
    </location>
</feature>
<dbReference type="PROSITE" id="PS00170">
    <property type="entry name" value="CSA_PPIASE_1"/>
    <property type="match status" value="1"/>
</dbReference>
<keyword evidence="14" id="KW-0697">Rotamase</keyword>
<dbReference type="FunFam" id="3.30.160.60:FF:001290">
    <property type="entry name" value="Zinc finger 45-like"/>
    <property type="match status" value="1"/>
</dbReference>
<dbReference type="GO" id="GO:0043565">
    <property type="term" value="F:sequence-specific DNA binding"/>
    <property type="evidence" value="ECO:0007669"/>
    <property type="project" value="TreeGrafter"/>
</dbReference>
<name>A0A1I8HHI0_9PLAT</name>
<comment type="similarity">
    <text evidence="4">Belongs to the krueppel C2H2-type zinc-finger protein family.</text>
</comment>